<dbReference type="AlphaFoldDB" id="A0A1G6K856"/>
<keyword evidence="10 17" id="KW-1133">Transmembrane helix</keyword>
<reference evidence="19 21" key="2">
    <citation type="submission" date="2016-10" db="EMBL/GenBank/DDBJ databases">
        <authorList>
            <person name="de Groot N.N."/>
        </authorList>
    </citation>
    <scope>NUCLEOTIDE SEQUENCE [LARGE SCALE GENOMIC DNA]</scope>
    <source>
        <strain evidence="19 21">WG7</strain>
    </source>
</reference>
<evidence type="ECO:0000256" key="3">
    <source>
        <dbReference type="ARBA" id="ARBA00012374"/>
    </source>
</evidence>
<evidence type="ECO:0000256" key="11">
    <source>
        <dbReference type="ARBA" id="ARBA00023136"/>
    </source>
</evidence>
<keyword evidence="6 17" id="KW-0812">Transmembrane</keyword>
<proteinExistence type="inferred from homology"/>
<feature type="transmembrane region" description="Helical" evidence="17">
    <location>
        <begin position="237"/>
        <end position="254"/>
    </location>
</feature>
<dbReference type="GO" id="GO:0009252">
    <property type="term" value="P:peptidoglycan biosynthetic process"/>
    <property type="evidence" value="ECO:0007669"/>
    <property type="project" value="UniProtKB-KW"/>
</dbReference>
<dbReference type="EMBL" id="SOAA01000035">
    <property type="protein sequence ID" value="TDS26379.1"/>
    <property type="molecule type" value="Genomic_DNA"/>
</dbReference>
<evidence type="ECO:0000313" key="18">
    <source>
        <dbReference type="EMBL" id="SDC27001.1"/>
    </source>
</evidence>
<evidence type="ECO:0000256" key="14">
    <source>
        <dbReference type="ARBA" id="ARBA00032707"/>
    </source>
</evidence>
<protein>
    <recommendedName>
        <fullName evidence="4 17">Undecaprenyl-diphosphatase</fullName>
        <ecNumber evidence="3 17">3.6.1.27</ecNumber>
    </recommendedName>
    <alternativeName>
        <fullName evidence="15 17">Bacitracin resistance protein</fullName>
    </alternativeName>
    <alternativeName>
        <fullName evidence="14 17">Undecaprenyl pyrophosphate phosphatase</fullName>
    </alternativeName>
</protein>
<name>A0A1G6K856_9FIRM</name>
<dbReference type="EMBL" id="FMYT01000004">
    <property type="protein sequence ID" value="SDC27001.1"/>
    <property type="molecule type" value="Genomic_DNA"/>
</dbReference>
<reference evidence="20 22" key="3">
    <citation type="submission" date="2019-03" db="EMBL/GenBank/DDBJ databases">
        <title>Deep subsurface shale carbon reservoir microbial communities from Ohio and West Virginia, USA.</title>
        <authorList>
            <person name="Wrighton K."/>
        </authorList>
    </citation>
    <scope>NUCLEOTIDE SEQUENCE [LARGE SCALE GENOMIC DNA]</scope>
    <source>
        <strain evidence="20 22">UTICA-S4D12</strain>
    </source>
</reference>
<dbReference type="EMBL" id="FNEH01000038">
    <property type="protein sequence ID" value="SDJ26074.1"/>
    <property type="molecule type" value="Genomic_DNA"/>
</dbReference>
<evidence type="ECO:0000256" key="12">
    <source>
        <dbReference type="ARBA" id="ARBA00023251"/>
    </source>
</evidence>
<dbReference type="GO" id="GO:0050380">
    <property type="term" value="F:undecaprenyl-diphosphatase activity"/>
    <property type="evidence" value="ECO:0007669"/>
    <property type="project" value="UniProtKB-UniRule"/>
</dbReference>
<feature type="transmembrane region" description="Helical" evidence="17">
    <location>
        <begin position="44"/>
        <end position="63"/>
    </location>
</feature>
<feature type="transmembrane region" description="Helical" evidence="17">
    <location>
        <begin position="206"/>
        <end position="225"/>
    </location>
</feature>
<dbReference type="InterPro" id="IPR003824">
    <property type="entry name" value="UppP"/>
</dbReference>
<evidence type="ECO:0000313" key="20">
    <source>
        <dbReference type="EMBL" id="TDS26379.1"/>
    </source>
</evidence>
<evidence type="ECO:0000256" key="15">
    <source>
        <dbReference type="ARBA" id="ARBA00032932"/>
    </source>
</evidence>
<dbReference type="Proteomes" id="UP000198945">
    <property type="component" value="Unassembled WGS sequence"/>
</dbReference>
<dbReference type="Proteomes" id="UP000295758">
    <property type="component" value="Unassembled WGS sequence"/>
</dbReference>
<feature type="transmembrane region" description="Helical" evidence="17">
    <location>
        <begin position="174"/>
        <end position="194"/>
    </location>
</feature>
<keyword evidence="5 17" id="KW-1003">Cell membrane</keyword>
<evidence type="ECO:0000256" key="9">
    <source>
        <dbReference type="ARBA" id="ARBA00022984"/>
    </source>
</evidence>
<dbReference type="Proteomes" id="UP000324896">
    <property type="component" value="Unassembled WGS sequence"/>
</dbReference>
<comment type="function">
    <text evidence="17">Catalyzes the dephosphorylation of undecaprenyl diphosphate (UPP). Confers resistance to bacitracin.</text>
</comment>
<sequence>MEIIKYLVLGVIQGITEFLPISSSGHIVLFKYFLDIKAGLTIDIFLHFGTLLAIFFVYYQDILNMIYFKDEYKTFNLYIIIGSIPAAVVGIFFEDFFEKMNSSLTVVGFFLIITGIILWLTNKITINKRQIKDMSILDSIFIGLAQALAIFPGLSRSGSTIAAGLYKNLNRELATKFSFILSIPVIGGATLLKLKELTLNGTTDLNYFYLFLATISSMITGYLAINFFLKMIKEQKLHYFAYYCIPLGLILIFSL</sequence>
<evidence type="ECO:0000313" key="22">
    <source>
        <dbReference type="Proteomes" id="UP000295758"/>
    </source>
</evidence>
<evidence type="ECO:0000256" key="2">
    <source>
        <dbReference type="ARBA" id="ARBA00010621"/>
    </source>
</evidence>
<keyword evidence="8 17" id="KW-0133">Cell shape</keyword>
<keyword evidence="12 17" id="KW-0046">Antibiotic resistance</keyword>
<keyword evidence="9 17" id="KW-0573">Peptidoglycan synthesis</keyword>
<dbReference type="STRING" id="54121.SAMN04515653_13918"/>
<evidence type="ECO:0000313" key="21">
    <source>
        <dbReference type="Proteomes" id="UP000198945"/>
    </source>
</evidence>
<feature type="transmembrane region" description="Helical" evidence="17">
    <location>
        <begin position="105"/>
        <end position="122"/>
    </location>
</feature>
<dbReference type="RefSeq" id="WP_073158304.1">
    <property type="nucleotide sequence ID" value="NZ_FMYT01000004.1"/>
</dbReference>
<dbReference type="HAMAP" id="MF_01006">
    <property type="entry name" value="Undec_diphosphatase"/>
    <property type="match status" value="1"/>
</dbReference>
<evidence type="ECO:0000313" key="23">
    <source>
        <dbReference type="Proteomes" id="UP000324896"/>
    </source>
</evidence>
<evidence type="ECO:0000256" key="5">
    <source>
        <dbReference type="ARBA" id="ARBA00022475"/>
    </source>
</evidence>
<evidence type="ECO:0000256" key="6">
    <source>
        <dbReference type="ARBA" id="ARBA00022692"/>
    </source>
</evidence>
<keyword evidence="13 17" id="KW-0961">Cell wall biogenesis/degradation</keyword>
<comment type="subcellular location">
    <subcellularLocation>
        <location evidence="1 17">Cell membrane</location>
        <topology evidence="1 17">Multi-pass membrane protein</topology>
    </subcellularLocation>
</comment>
<organism evidence="18 23">
    <name type="scientific">Halanaerobium congolense</name>
    <dbReference type="NCBI Taxonomy" id="54121"/>
    <lineage>
        <taxon>Bacteria</taxon>
        <taxon>Bacillati</taxon>
        <taxon>Bacillota</taxon>
        <taxon>Clostridia</taxon>
        <taxon>Halanaerobiales</taxon>
        <taxon>Halanaerobiaceae</taxon>
        <taxon>Halanaerobium</taxon>
    </lineage>
</organism>
<accession>A0A1G6K856</accession>
<evidence type="ECO:0000256" key="16">
    <source>
        <dbReference type="ARBA" id="ARBA00047594"/>
    </source>
</evidence>
<keyword evidence="11 17" id="KW-0472">Membrane</keyword>
<comment type="similarity">
    <text evidence="2 17">Belongs to the UppP family.</text>
</comment>
<keyword evidence="7 17" id="KW-0378">Hydrolase</keyword>
<dbReference type="EC" id="3.6.1.27" evidence="3 17"/>
<comment type="catalytic activity">
    <reaction evidence="16 17">
        <text>di-trans,octa-cis-undecaprenyl diphosphate + H2O = di-trans,octa-cis-undecaprenyl phosphate + phosphate + H(+)</text>
        <dbReference type="Rhea" id="RHEA:28094"/>
        <dbReference type="ChEBI" id="CHEBI:15377"/>
        <dbReference type="ChEBI" id="CHEBI:15378"/>
        <dbReference type="ChEBI" id="CHEBI:43474"/>
        <dbReference type="ChEBI" id="CHEBI:58405"/>
        <dbReference type="ChEBI" id="CHEBI:60392"/>
        <dbReference type="EC" id="3.6.1.27"/>
    </reaction>
</comment>
<dbReference type="OrthoDB" id="9808289at2"/>
<dbReference type="GO" id="GO:0008360">
    <property type="term" value="P:regulation of cell shape"/>
    <property type="evidence" value="ECO:0007669"/>
    <property type="project" value="UniProtKB-KW"/>
</dbReference>
<feature type="transmembrane region" description="Helical" evidence="17">
    <location>
        <begin position="7"/>
        <end position="32"/>
    </location>
</feature>
<evidence type="ECO:0000256" key="17">
    <source>
        <dbReference type="HAMAP-Rule" id="MF_01006"/>
    </source>
</evidence>
<evidence type="ECO:0000256" key="10">
    <source>
        <dbReference type="ARBA" id="ARBA00022989"/>
    </source>
</evidence>
<dbReference type="GO" id="GO:0071555">
    <property type="term" value="P:cell wall organization"/>
    <property type="evidence" value="ECO:0007669"/>
    <property type="project" value="UniProtKB-KW"/>
</dbReference>
<dbReference type="GO" id="GO:0046677">
    <property type="term" value="P:response to antibiotic"/>
    <property type="evidence" value="ECO:0007669"/>
    <property type="project" value="UniProtKB-UniRule"/>
</dbReference>
<dbReference type="Pfam" id="PF02673">
    <property type="entry name" value="BacA"/>
    <property type="match status" value="1"/>
</dbReference>
<feature type="transmembrane region" description="Helical" evidence="17">
    <location>
        <begin position="75"/>
        <end position="93"/>
    </location>
</feature>
<dbReference type="PANTHER" id="PTHR30622">
    <property type="entry name" value="UNDECAPRENYL-DIPHOSPHATASE"/>
    <property type="match status" value="1"/>
</dbReference>
<dbReference type="PANTHER" id="PTHR30622:SF2">
    <property type="entry name" value="UNDECAPRENYL-DIPHOSPHATASE"/>
    <property type="match status" value="1"/>
</dbReference>
<evidence type="ECO:0000256" key="13">
    <source>
        <dbReference type="ARBA" id="ARBA00023316"/>
    </source>
</evidence>
<evidence type="ECO:0000256" key="8">
    <source>
        <dbReference type="ARBA" id="ARBA00022960"/>
    </source>
</evidence>
<evidence type="ECO:0000256" key="4">
    <source>
        <dbReference type="ARBA" id="ARBA00021581"/>
    </source>
</evidence>
<comment type="miscellaneous">
    <text evidence="17">Bacitracin is thought to be involved in the inhibition of peptidoglycan synthesis by sequestering undecaprenyl diphosphate, thereby reducing the pool of lipid carrier available.</text>
</comment>
<dbReference type="GO" id="GO:0005886">
    <property type="term" value="C:plasma membrane"/>
    <property type="evidence" value="ECO:0007669"/>
    <property type="project" value="UniProtKB-SubCell"/>
</dbReference>
<evidence type="ECO:0000313" key="19">
    <source>
        <dbReference type="EMBL" id="SDJ26074.1"/>
    </source>
</evidence>
<gene>
    <name evidence="17" type="primary">uppP</name>
    <name evidence="20" type="ORF">BY453_1352</name>
    <name evidence="18" type="ORF">SAMN04488597_10417</name>
    <name evidence="19" type="ORF">SAMN04515654_13818</name>
</gene>
<reference evidence="18 23" key="1">
    <citation type="submission" date="2016-10" db="EMBL/GenBank/DDBJ databases">
        <authorList>
            <person name="Varghese N."/>
            <person name="Submissions S."/>
        </authorList>
    </citation>
    <scope>NUCLEOTIDE SEQUENCE [LARGE SCALE GENOMIC DNA]</scope>
    <source>
        <strain evidence="18 23">WG10</strain>
    </source>
</reference>
<evidence type="ECO:0000256" key="1">
    <source>
        <dbReference type="ARBA" id="ARBA00004651"/>
    </source>
</evidence>
<evidence type="ECO:0000256" key="7">
    <source>
        <dbReference type="ARBA" id="ARBA00022801"/>
    </source>
</evidence>